<comment type="caution">
    <text evidence="2">The sequence shown here is derived from an EMBL/GenBank/DDBJ whole genome shotgun (WGS) entry which is preliminary data.</text>
</comment>
<dbReference type="Proteomes" id="UP000027920">
    <property type="component" value="Unassembled WGS sequence"/>
</dbReference>
<dbReference type="VEuPathDB" id="FungiDB:A1O9_09216"/>
<sequence>MAAAMKPTSVWIERGHDGRHFYVRKKSSQPSLRKLLTQALLPGGARSFFSRDSRQNNHVQCENPDIPLIMPRPSSTGPMPTQGPGQPSTNPSSTQSQQLPQPIAMYLVPPLQDAPRPAVIETPIPSHMKPQPQFLPYFHPTIFPMPACYPVPDQGLPFVTPQPFMGHHPPFAAAPPGPFPDTLQACDTNVRFAAGSDLPGIIENTPSLLDNCRERLSAEGAEKKIRKVKKKVVQRAIGRAIIGVGTRELRAGIHSLVDILETGAVHD</sequence>
<proteinExistence type="predicted"/>
<evidence type="ECO:0000256" key="1">
    <source>
        <dbReference type="SAM" id="MobiDB-lite"/>
    </source>
</evidence>
<dbReference type="OrthoDB" id="4121331at2759"/>
<dbReference type="GeneID" id="25284126"/>
<keyword evidence="3" id="KW-1185">Reference proteome</keyword>
<dbReference type="AlphaFoldDB" id="A0A072P3X0"/>
<organism evidence="2 3">
    <name type="scientific">Exophiala aquamarina CBS 119918</name>
    <dbReference type="NCBI Taxonomy" id="1182545"/>
    <lineage>
        <taxon>Eukaryota</taxon>
        <taxon>Fungi</taxon>
        <taxon>Dikarya</taxon>
        <taxon>Ascomycota</taxon>
        <taxon>Pezizomycotina</taxon>
        <taxon>Eurotiomycetes</taxon>
        <taxon>Chaetothyriomycetidae</taxon>
        <taxon>Chaetothyriales</taxon>
        <taxon>Herpotrichiellaceae</taxon>
        <taxon>Exophiala</taxon>
    </lineage>
</organism>
<evidence type="ECO:0000313" key="2">
    <source>
        <dbReference type="EMBL" id="KEF54774.1"/>
    </source>
</evidence>
<feature type="compositionally biased region" description="Low complexity" evidence="1">
    <location>
        <begin position="73"/>
        <end position="98"/>
    </location>
</feature>
<dbReference type="RefSeq" id="XP_013257364.1">
    <property type="nucleotide sequence ID" value="XM_013401910.1"/>
</dbReference>
<protein>
    <submittedName>
        <fullName evidence="2">Uncharacterized protein</fullName>
    </submittedName>
</protein>
<gene>
    <name evidence="2" type="ORF">A1O9_09216</name>
</gene>
<evidence type="ECO:0000313" key="3">
    <source>
        <dbReference type="Proteomes" id="UP000027920"/>
    </source>
</evidence>
<accession>A0A072P3X0</accession>
<reference evidence="2 3" key="1">
    <citation type="submission" date="2013-03" db="EMBL/GenBank/DDBJ databases">
        <title>The Genome Sequence of Exophiala aquamarina CBS 119918.</title>
        <authorList>
            <consortium name="The Broad Institute Genomics Platform"/>
            <person name="Cuomo C."/>
            <person name="de Hoog S."/>
            <person name="Gorbushina A."/>
            <person name="Walker B."/>
            <person name="Young S.K."/>
            <person name="Zeng Q."/>
            <person name="Gargeya S."/>
            <person name="Fitzgerald M."/>
            <person name="Haas B."/>
            <person name="Abouelleil A."/>
            <person name="Allen A.W."/>
            <person name="Alvarado L."/>
            <person name="Arachchi H.M."/>
            <person name="Berlin A.M."/>
            <person name="Chapman S.B."/>
            <person name="Gainer-Dewar J."/>
            <person name="Goldberg J."/>
            <person name="Griggs A."/>
            <person name="Gujja S."/>
            <person name="Hansen M."/>
            <person name="Howarth C."/>
            <person name="Imamovic A."/>
            <person name="Ireland A."/>
            <person name="Larimer J."/>
            <person name="McCowan C."/>
            <person name="Murphy C."/>
            <person name="Pearson M."/>
            <person name="Poon T.W."/>
            <person name="Priest M."/>
            <person name="Roberts A."/>
            <person name="Saif S."/>
            <person name="Shea T."/>
            <person name="Sisk P."/>
            <person name="Sykes S."/>
            <person name="Wortman J."/>
            <person name="Nusbaum C."/>
            <person name="Birren B."/>
        </authorList>
    </citation>
    <scope>NUCLEOTIDE SEQUENCE [LARGE SCALE GENOMIC DNA]</scope>
    <source>
        <strain evidence="2 3">CBS 119918</strain>
    </source>
</reference>
<dbReference type="STRING" id="1182545.A0A072P3X0"/>
<dbReference type="EMBL" id="AMGV01000009">
    <property type="protein sequence ID" value="KEF54774.1"/>
    <property type="molecule type" value="Genomic_DNA"/>
</dbReference>
<name>A0A072P3X0_9EURO</name>
<dbReference type="HOGENOM" id="CLU_1042179_0_0_1"/>
<feature type="region of interest" description="Disordered" evidence="1">
    <location>
        <begin position="48"/>
        <end position="98"/>
    </location>
</feature>